<comment type="caution">
    <text evidence="2">The sequence shown here is derived from an EMBL/GenBank/DDBJ whole genome shotgun (WGS) entry which is preliminary data.</text>
</comment>
<protein>
    <submittedName>
        <fullName evidence="2">Uncharacterized protein</fullName>
    </submittedName>
</protein>
<reference evidence="2 3" key="1">
    <citation type="submission" date="2024-04" db="EMBL/GenBank/DDBJ databases">
        <title>Phyllosticta paracitricarpa is synonymous to the EU quarantine fungus P. citricarpa based on phylogenomic analyses.</title>
        <authorList>
            <consortium name="Lawrence Berkeley National Laboratory"/>
            <person name="Van Ingen-Buijs V.A."/>
            <person name="Van Westerhoven A.C."/>
            <person name="Haridas S."/>
            <person name="Skiadas P."/>
            <person name="Martin F."/>
            <person name="Groenewald J.Z."/>
            <person name="Crous P.W."/>
            <person name="Seidl M.F."/>
        </authorList>
    </citation>
    <scope>NUCLEOTIDE SEQUENCE [LARGE SCALE GENOMIC DNA]</scope>
    <source>
        <strain evidence="2 3">CBS 123374</strain>
    </source>
</reference>
<name>A0ABR1YH89_9PEZI</name>
<dbReference type="EMBL" id="JBBWRZ010000009">
    <property type="protein sequence ID" value="KAK8229386.1"/>
    <property type="molecule type" value="Genomic_DNA"/>
</dbReference>
<sequence length="239" mass="25972">MGDSHTRPVALARNGPSALPASVCAFLLPLLLFFSRLRGLQLGPGCLFNLSDSAHIWCVFPLFLSLRKFKVGRSPGLAPTLSLFDVGGGPWDLLFAVRRLPGLSRSKRVHSASELRLLIRGSAVARAMSRALPAVQPERPNALGLLLGGLANTEVAKVALEWLKQTSQSPSPSGRILFLSSYSLGGERHESLKGLTSMLLAQLQRRICCPTSANTADWSCLIRKFEFSRNATSRYHHTG</sequence>
<organism evidence="2 3">
    <name type="scientific">Phyllosticta capitalensis</name>
    <dbReference type="NCBI Taxonomy" id="121624"/>
    <lineage>
        <taxon>Eukaryota</taxon>
        <taxon>Fungi</taxon>
        <taxon>Dikarya</taxon>
        <taxon>Ascomycota</taxon>
        <taxon>Pezizomycotina</taxon>
        <taxon>Dothideomycetes</taxon>
        <taxon>Dothideomycetes incertae sedis</taxon>
        <taxon>Botryosphaeriales</taxon>
        <taxon>Phyllostictaceae</taxon>
        <taxon>Phyllosticta</taxon>
    </lineage>
</organism>
<proteinExistence type="predicted"/>
<evidence type="ECO:0000313" key="2">
    <source>
        <dbReference type="EMBL" id="KAK8229386.1"/>
    </source>
</evidence>
<keyword evidence="1" id="KW-0472">Membrane</keyword>
<keyword evidence="3" id="KW-1185">Reference proteome</keyword>
<evidence type="ECO:0000256" key="1">
    <source>
        <dbReference type="SAM" id="Phobius"/>
    </source>
</evidence>
<evidence type="ECO:0000313" key="3">
    <source>
        <dbReference type="Proteomes" id="UP001492380"/>
    </source>
</evidence>
<keyword evidence="1" id="KW-0812">Transmembrane</keyword>
<dbReference type="Proteomes" id="UP001492380">
    <property type="component" value="Unassembled WGS sequence"/>
</dbReference>
<feature type="transmembrane region" description="Helical" evidence="1">
    <location>
        <begin position="17"/>
        <end position="34"/>
    </location>
</feature>
<accession>A0ABR1YH89</accession>
<gene>
    <name evidence="2" type="ORF">HDK90DRAFT_356666</name>
</gene>
<keyword evidence="1" id="KW-1133">Transmembrane helix</keyword>